<dbReference type="NCBIfam" id="NF004862">
    <property type="entry name" value="PRK06222.1"/>
    <property type="match status" value="1"/>
</dbReference>
<dbReference type="InterPro" id="IPR017927">
    <property type="entry name" value="FAD-bd_FR_type"/>
</dbReference>
<evidence type="ECO:0000313" key="4">
    <source>
        <dbReference type="EMBL" id="SDC81129.1"/>
    </source>
</evidence>
<dbReference type="InterPro" id="IPR050353">
    <property type="entry name" value="PyrK_electron_transfer"/>
</dbReference>
<dbReference type="GO" id="GO:0016491">
    <property type="term" value="F:oxidoreductase activity"/>
    <property type="evidence" value="ECO:0007669"/>
    <property type="project" value="InterPro"/>
</dbReference>
<dbReference type="GO" id="GO:0046872">
    <property type="term" value="F:metal ion binding"/>
    <property type="evidence" value="ECO:0007669"/>
    <property type="project" value="UniProtKB-KW"/>
</dbReference>
<proteinExistence type="predicted"/>
<dbReference type="Pfam" id="PF00175">
    <property type="entry name" value="NAD_binding_1"/>
    <property type="match status" value="1"/>
</dbReference>
<keyword evidence="2" id="KW-0479">Metal-binding</keyword>
<dbReference type="InterPro" id="IPR039261">
    <property type="entry name" value="FNR_nucleotide-bd"/>
</dbReference>
<dbReference type="RefSeq" id="WP_092129204.1">
    <property type="nucleotide sequence ID" value="NZ_FMYU01000009.1"/>
</dbReference>
<dbReference type="PIRSF" id="PIRSF006816">
    <property type="entry name" value="Cyc3_hyd_g"/>
    <property type="match status" value="1"/>
</dbReference>
<dbReference type="PANTHER" id="PTHR43513:SF3">
    <property type="entry name" value="DIHYDROOROTATE DEHYDROGENASE B (NAD(+)), ELECTRON TRANSFER SUBUNIT-RELATED"/>
    <property type="match status" value="1"/>
</dbReference>
<dbReference type="GO" id="GO:0050660">
    <property type="term" value="F:flavin adenine dinucleotide binding"/>
    <property type="evidence" value="ECO:0007669"/>
    <property type="project" value="InterPro"/>
</dbReference>
<dbReference type="InterPro" id="IPR001433">
    <property type="entry name" value="OxRdtase_FAD/NAD-bd"/>
</dbReference>
<dbReference type="OrthoDB" id="9778346at2"/>
<feature type="domain" description="FAD-binding FR-type" evidence="3">
    <location>
        <begin position="1"/>
        <end position="95"/>
    </location>
</feature>
<sequence length="284" mass="31447">MYKILKKQKWSDTIYSNWIEAPFVAKAAQPGQFIILITNQKGERIPLTIADSNAKEGWVQIVYQVVGASTLELSLMNEGDSLYAFVGPLGIPSEVENFGGKVLIIGGGIGIAPIHPIAKKLKELGNYVVSIIGARTKDLIIMEDKMREASNELHIATDDGTYGQKGFVTNIMDDILKKESEAIKDIWAIGPPIMMKMCTRVANEHNKQIWVSLNSIMVDGTGMCGACRVSVGGKTKFACVDGPEFRGNLVNFDEMMLRQKQYCDQEREALMLLEEKIRRQASNG</sequence>
<dbReference type="SUPFAM" id="SSF63380">
    <property type="entry name" value="Riboflavin synthase domain-like"/>
    <property type="match status" value="1"/>
</dbReference>
<comment type="cofactor">
    <cofactor evidence="1">
        <name>FAD</name>
        <dbReference type="ChEBI" id="CHEBI:57692"/>
    </cofactor>
    <text evidence="1">Binds 1 FAD per subunit.</text>
</comment>
<feature type="binding site" evidence="2">
    <location>
        <position position="224"/>
    </location>
    <ligand>
        <name>[2Fe-2S] cluster</name>
        <dbReference type="ChEBI" id="CHEBI:190135"/>
    </ligand>
</feature>
<dbReference type="InterPro" id="IPR019480">
    <property type="entry name" value="Dihydroorotate_DH_Fe-S-bd"/>
</dbReference>
<keyword evidence="5" id="KW-1185">Reference proteome</keyword>
<dbReference type="GO" id="GO:0006221">
    <property type="term" value="P:pyrimidine nucleotide biosynthetic process"/>
    <property type="evidence" value="ECO:0007669"/>
    <property type="project" value="InterPro"/>
</dbReference>
<dbReference type="InterPro" id="IPR017938">
    <property type="entry name" value="Riboflavin_synthase-like_b-brl"/>
</dbReference>
<dbReference type="SUPFAM" id="SSF52343">
    <property type="entry name" value="Ferredoxin reductase-like, C-terminal NADP-linked domain"/>
    <property type="match status" value="1"/>
</dbReference>
<dbReference type="PANTHER" id="PTHR43513">
    <property type="entry name" value="DIHYDROOROTATE DEHYDROGENASE B (NAD(+)), ELECTRON TRANSFER SUBUNIT"/>
    <property type="match status" value="1"/>
</dbReference>
<dbReference type="Proteomes" id="UP000199411">
    <property type="component" value="Unassembled WGS sequence"/>
</dbReference>
<keyword evidence="2" id="KW-0408">Iron</keyword>
<dbReference type="GO" id="GO:0051537">
    <property type="term" value="F:2 iron, 2 sulfur cluster binding"/>
    <property type="evidence" value="ECO:0007669"/>
    <property type="project" value="UniProtKB-KW"/>
</dbReference>
<evidence type="ECO:0000256" key="2">
    <source>
        <dbReference type="PIRSR" id="PIRSR006816-2"/>
    </source>
</evidence>
<evidence type="ECO:0000256" key="1">
    <source>
        <dbReference type="PIRSR" id="PIRSR006816-1"/>
    </source>
</evidence>
<dbReference type="Gene3D" id="3.40.50.80">
    <property type="entry name" value="Nucleotide-binding domain of ferredoxin-NADP reductase (FNR) module"/>
    <property type="match status" value="1"/>
</dbReference>
<gene>
    <name evidence="4" type="ORF">SAMN05660835_01412</name>
</gene>
<dbReference type="Pfam" id="PF10418">
    <property type="entry name" value="DHODB_Fe-S_bind"/>
    <property type="match status" value="1"/>
</dbReference>
<keyword evidence="2" id="KW-0411">Iron-sulfur</keyword>
<name>A0A1G6PM41_9BACT</name>
<keyword evidence="1" id="KW-0274">FAD</keyword>
<dbReference type="EMBL" id="FMYU01000009">
    <property type="protein sequence ID" value="SDC81129.1"/>
    <property type="molecule type" value="Genomic_DNA"/>
</dbReference>
<feature type="binding site" evidence="2">
    <location>
        <position position="227"/>
    </location>
    <ligand>
        <name>[2Fe-2S] cluster</name>
        <dbReference type="ChEBI" id="CHEBI:190135"/>
    </ligand>
</feature>
<reference evidence="5" key="1">
    <citation type="submission" date="2016-10" db="EMBL/GenBank/DDBJ databases">
        <authorList>
            <person name="Varghese N."/>
            <person name="Submissions S."/>
        </authorList>
    </citation>
    <scope>NUCLEOTIDE SEQUENCE [LARGE SCALE GENOMIC DNA]</scope>
    <source>
        <strain evidence="5">DSM 8415</strain>
    </source>
</reference>
<protein>
    <submittedName>
        <fullName evidence="4">Ferredoxin--NADP+ reductase</fullName>
    </submittedName>
</protein>
<feature type="binding site" evidence="2">
    <location>
        <position position="239"/>
    </location>
    <ligand>
        <name>[2Fe-2S] cluster</name>
        <dbReference type="ChEBI" id="CHEBI:190135"/>
    </ligand>
</feature>
<accession>A0A1G6PM41</accession>
<organism evidence="4 5">
    <name type="scientific">Desulfurella multipotens</name>
    <dbReference type="NCBI Taxonomy" id="79269"/>
    <lineage>
        <taxon>Bacteria</taxon>
        <taxon>Pseudomonadati</taxon>
        <taxon>Campylobacterota</taxon>
        <taxon>Desulfurellia</taxon>
        <taxon>Desulfurellales</taxon>
        <taxon>Desulfurellaceae</taxon>
        <taxon>Desulfurella</taxon>
    </lineage>
</organism>
<dbReference type="InterPro" id="IPR012165">
    <property type="entry name" value="Cyt_c3_hydrogenase_gsu"/>
</dbReference>
<dbReference type="PROSITE" id="PS51384">
    <property type="entry name" value="FAD_FR"/>
    <property type="match status" value="1"/>
</dbReference>
<dbReference type="Gene3D" id="2.40.30.10">
    <property type="entry name" value="Translation factors"/>
    <property type="match status" value="1"/>
</dbReference>
<feature type="binding site" evidence="1">
    <location>
        <begin position="62"/>
        <end position="64"/>
    </location>
    <ligand>
        <name>FAD</name>
        <dbReference type="ChEBI" id="CHEBI:57692"/>
    </ligand>
</feature>
<keyword evidence="2" id="KW-0001">2Fe-2S</keyword>
<dbReference type="CDD" id="cd06219">
    <property type="entry name" value="DHOD_e_trans_like1"/>
    <property type="match status" value="1"/>
</dbReference>
<evidence type="ECO:0000259" key="3">
    <source>
        <dbReference type="PROSITE" id="PS51384"/>
    </source>
</evidence>
<comment type="cofactor">
    <cofactor evidence="2">
        <name>[2Fe-2S] cluster</name>
        <dbReference type="ChEBI" id="CHEBI:190135"/>
    </cofactor>
    <text evidence="2">Binds 1 [2Fe-2S] cluster per subunit.</text>
</comment>
<evidence type="ECO:0000313" key="5">
    <source>
        <dbReference type="Proteomes" id="UP000199411"/>
    </source>
</evidence>
<dbReference type="AlphaFoldDB" id="A0A1G6PM41"/>
<keyword evidence="1" id="KW-0285">Flavoprotein</keyword>